<sequence length="147" mass="17139">MKKILTTIFLLVVTVSFAQLKVKDVEKNELIGEYNLLGKPYVTLEKNDNLCVLRYRDEKFDKIDNYKFFIFKYSDLDALYDLLTNFEGVEKGTHKTVELENGDVLDLEYKKTLGKMYIAIYHTNKAGVMGKLRYLTPAQFKKVFGKE</sequence>
<organism evidence="1 2">
    <name type="scientific">Flavobacterium rhizosphaerae</name>
    <dbReference type="NCBI Taxonomy" id="3163298"/>
    <lineage>
        <taxon>Bacteria</taxon>
        <taxon>Pseudomonadati</taxon>
        <taxon>Bacteroidota</taxon>
        <taxon>Flavobacteriia</taxon>
        <taxon>Flavobacteriales</taxon>
        <taxon>Flavobacteriaceae</taxon>
        <taxon>Flavobacterium</taxon>
    </lineage>
</organism>
<protein>
    <recommendedName>
        <fullName evidence="3">DUF4252 domain-containing protein</fullName>
    </recommendedName>
</protein>
<proteinExistence type="predicted"/>
<dbReference type="RefSeq" id="WP_408085868.1">
    <property type="nucleotide sequence ID" value="NZ_JBELPZ010000018.1"/>
</dbReference>
<evidence type="ECO:0008006" key="3">
    <source>
        <dbReference type="Google" id="ProtNLM"/>
    </source>
</evidence>
<evidence type="ECO:0000313" key="1">
    <source>
        <dbReference type="EMBL" id="MFL9845587.1"/>
    </source>
</evidence>
<evidence type="ECO:0000313" key="2">
    <source>
        <dbReference type="Proteomes" id="UP001629156"/>
    </source>
</evidence>
<gene>
    <name evidence="1" type="ORF">ABS766_14285</name>
</gene>
<comment type="caution">
    <text evidence="1">The sequence shown here is derived from an EMBL/GenBank/DDBJ whole genome shotgun (WGS) entry which is preliminary data.</text>
</comment>
<dbReference type="EMBL" id="JBELPZ010000018">
    <property type="protein sequence ID" value="MFL9845587.1"/>
    <property type="molecule type" value="Genomic_DNA"/>
</dbReference>
<dbReference type="Proteomes" id="UP001629156">
    <property type="component" value="Unassembled WGS sequence"/>
</dbReference>
<keyword evidence="2" id="KW-1185">Reference proteome</keyword>
<accession>A0ABW8Z1J6</accession>
<reference evidence="1 2" key="1">
    <citation type="submission" date="2024-06" db="EMBL/GenBank/DDBJ databases">
        <authorList>
            <person name="Kaempfer P."/>
            <person name="Viver T."/>
        </authorList>
    </citation>
    <scope>NUCLEOTIDE SEQUENCE [LARGE SCALE GENOMIC DNA]</scope>
    <source>
        <strain evidence="1 2">ST-119</strain>
    </source>
</reference>
<name>A0ABW8Z1J6_9FLAO</name>